<protein>
    <submittedName>
        <fullName evidence="1">4994_t:CDS:1</fullName>
    </submittedName>
</protein>
<proteinExistence type="predicted"/>
<accession>A0A9N9I5U4</accession>
<dbReference type="EMBL" id="CAJVQA010012918">
    <property type="protein sequence ID" value="CAG8720585.1"/>
    <property type="molecule type" value="Genomic_DNA"/>
</dbReference>
<comment type="caution">
    <text evidence="1">The sequence shown here is derived from an EMBL/GenBank/DDBJ whole genome shotgun (WGS) entry which is preliminary data.</text>
</comment>
<dbReference type="OrthoDB" id="8744624at2759"/>
<sequence length="210" mass="24434">MAKIENGNNSSLYSFPTNIQENLSSPDWWKKLQELHNLVEPYCAALNKLQTNGAQLYKSDKVLKLCQLRDKLQHNRLNEALTKQEKKICKTNIAMQAQNTNLEISDNESVDLLSKEDIYIEDSYTKETNIENTNVEDTHFENSHIEDTYVENTYIEDIYVEELNKTNSDSFEDFCIMHSAEDYEDFCIMHSAEDYEDFGTTHPAEDHKAK</sequence>
<name>A0A9N9I5U4_9GLOM</name>
<reference evidence="1" key="1">
    <citation type="submission" date="2021-06" db="EMBL/GenBank/DDBJ databases">
        <authorList>
            <person name="Kallberg Y."/>
            <person name="Tangrot J."/>
            <person name="Rosling A."/>
        </authorList>
    </citation>
    <scope>NUCLEOTIDE SEQUENCE</scope>
    <source>
        <strain evidence="1">FL966</strain>
    </source>
</reference>
<evidence type="ECO:0000313" key="2">
    <source>
        <dbReference type="Proteomes" id="UP000789759"/>
    </source>
</evidence>
<organism evidence="1 2">
    <name type="scientific">Cetraspora pellucida</name>
    <dbReference type="NCBI Taxonomy" id="1433469"/>
    <lineage>
        <taxon>Eukaryota</taxon>
        <taxon>Fungi</taxon>
        <taxon>Fungi incertae sedis</taxon>
        <taxon>Mucoromycota</taxon>
        <taxon>Glomeromycotina</taxon>
        <taxon>Glomeromycetes</taxon>
        <taxon>Diversisporales</taxon>
        <taxon>Gigasporaceae</taxon>
        <taxon>Cetraspora</taxon>
    </lineage>
</organism>
<keyword evidence="2" id="KW-1185">Reference proteome</keyword>
<evidence type="ECO:0000313" key="1">
    <source>
        <dbReference type="EMBL" id="CAG8720585.1"/>
    </source>
</evidence>
<dbReference type="AlphaFoldDB" id="A0A9N9I5U4"/>
<dbReference type="Proteomes" id="UP000789759">
    <property type="component" value="Unassembled WGS sequence"/>
</dbReference>
<gene>
    <name evidence="1" type="ORF">CPELLU_LOCUS12878</name>
</gene>